<proteinExistence type="predicted"/>
<dbReference type="Proteomes" id="UP000481153">
    <property type="component" value="Unassembled WGS sequence"/>
</dbReference>
<protein>
    <recommendedName>
        <fullName evidence="3">WRKY transcription factor 19</fullName>
    </recommendedName>
</protein>
<gene>
    <name evidence="1" type="ORF">Ae201684_015659</name>
</gene>
<accession>A0A6G0WF36</accession>
<organism evidence="1 2">
    <name type="scientific">Aphanomyces euteiches</name>
    <dbReference type="NCBI Taxonomy" id="100861"/>
    <lineage>
        <taxon>Eukaryota</taxon>
        <taxon>Sar</taxon>
        <taxon>Stramenopiles</taxon>
        <taxon>Oomycota</taxon>
        <taxon>Saprolegniomycetes</taxon>
        <taxon>Saprolegniales</taxon>
        <taxon>Verrucalvaceae</taxon>
        <taxon>Aphanomyces</taxon>
    </lineage>
</organism>
<sequence length="181" mass="20029">MTATSTDTRRRLRPNCIVQGCSNQAYARQLCCRHGAKKTCSVEGCDLRARSNGICFAHGAPKRQCNEPGCDHPAQARKKCVKHGGGRRCNAPGCIAHARCKGKCQRHAAIDTPLDMMAFWGVPDKVHHKRSYSVDSSDDVATLDLPPVQIFDDSNMQYTQDHSQTCGDVMMMEVYSLLLNM</sequence>
<dbReference type="PANTHER" id="PTHR31827:SF1">
    <property type="entry name" value="EMB|CAB89363.1"/>
    <property type="match status" value="1"/>
</dbReference>
<name>A0A6G0WF36_9STRA</name>
<dbReference type="EMBL" id="VJMJ01000229">
    <property type="protein sequence ID" value="KAF0725994.1"/>
    <property type="molecule type" value="Genomic_DNA"/>
</dbReference>
<reference evidence="1 2" key="1">
    <citation type="submission" date="2019-07" db="EMBL/GenBank/DDBJ databases">
        <title>Genomics analysis of Aphanomyces spp. identifies a new class of oomycete effector associated with host adaptation.</title>
        <authorList>
            <person name="Gaulin E."/>
        </authorList>
    </citation>
    <scope>NUCLEOTIDE SEQUENCE [LARGE SCALE GENOMIC DNA]</scope>
    <source>
        <strain evidence="1 2">ATCC 201684</strain>
    </source>
</reference>
<dbReference type="AlphaFoldDB" id="A0A6G0WF36"/>
<dbReference type="VEuPathDB" id="FungiDB:AeMF1_013876"/>
<dbReference type="PANTHER" id="PTHR31827">
    <property type="entry name" value="EMB|CAB89363.1"/>
    <property type="match status" value="1"/>
</dbReference>
<evidence type="ECO:0000313" key="1">
    <source>
        <dbReference type="EMBL" id="KAF0725994.1"/>
    </source>
</evidence>
<comment type="caution">
    <text evidence="1">The sequence shown here is derived from an EMBL/GenBank/DDBJ whole genome shotgun (WGS) entry which is preliminary data.</text>
</comment>
<evidence type="ECO:0000313" key="2">
    <source>
        <dbReference type="Proteomes" id="UP000481153"/>
    </source>
</evidence>
<keyword evidence="2" id="KW-1185">Reference proteome</keyword>
<evidence type="ECO:0008006" key="3">
    <source>
        <dbReference type="Google" id="ProtNLM"/>
    </source>
</evidence>